<reference evidence="2 3" key="1">
    <citation type="submission" date="2018-06" db="EMBL/GenBank/DDBJ databases">
        <authorList>
            <consortium name="Pathogen Informatics"/>
            <person name="Doyle S."/>
        </authorList>
    </citation>
    <scope>NUCLEOTIDE SEQUENCE [LARGE SCALE GENOMIC DNA]</scope>
    <source>
        <strain evidence="2 3">NCTC13063</strain>
    </source>
</reference>
<accession>A0AAQ1UJ32</accession>
<dbReference type="Gene3D" id="3.40.50.2020">
    <property type="match status" value="1"/>
</dbReference>
<dbReference type="EMBL" id="UGTJ01000001">
    <property type="protein sequence ID" value="SUB80094.1"/>
    <property type="molecule type" value="Genomic_DNA"/>
</dbReference>
<dbReference type="CDD" id="cd06223">
    <property type="entry name" value="PRTases_typeI"/>
    <property type="match status" value="1"/>
</dbReference>
<sequence>MLRRLYDMLFPRACAICGQRLALGEQALCAVCNINLPRTRFIEDPEDNAMAKTISSQMAVERATALYRHLSHSSSGALIYNLKYGGHPEYGDMMGELMAKEILPTGFFEGIDLLVPIPLTRDRRRQRGYNQSEFIAEGVNRITGTPIGKKIVKRTIFHGSQTDRDARARRENVEGVFRLLNPEAVHGRHVLLIDDVCTTGATLSSCGMEIKKAGNVRISVLTLGFAGS</sequence>
<dbReference type="AlphaFoldDB" id="A0AAQ1UJ32"/>
<evidence type="ECO:0000313" key="2">
    <source>
        <dbReference type="EMBL" id="SUB80094.1"/>
    </source>
</evidence>
<dbReference type="InterPro" id="IPR029057">
    <property type="entry name" value="PRTase-like"/>
</dbReference>
<comment type="caution">
    <text evidence="2">The sequence shown here is derived from an EMBL/GenBank/DDBJ whole genome shotgun (WGS) entry which is preliminary data.</text>
</comment>
<comment type="similarity">
    <text evidence="1">Belongs to the ComF/GntX family.</text>
</comment>
<dbReference type="InterPro" id="IPR000836">
    <property type="entry name" value="PRTase_dom"/>
</dbReference>
<dbReference type="SUPFAM" id="SSF53271">
    <property type="entry name" value="PRTase-like"/>
    <property type="match status" value="1"/>
</dbReference>
<evidence type="ECO:0000313" key="3">
    <source>
        <dbReference type="Proteomes" id="UP000255283"/>
    </source>
</evidence>
<proteinExistence type="inferred from homology"/>
<dbReference type="PANTHER" id="PTHR47505:SF1">
    <property type="entry name" value="DNA UTILIZATION PROTEIN YHGH"/>
    <property type="match status" value="1"/>
</dbReference>
<dbReference type="InterPro" id="IPR051910">
    <property type="entry name" value="ComF/GntX_DNA_util-trans"/>
</dbReference>
<name>A0AAQ1UJ32_9BACT</name>
<dbReference type="RefSeq" id="WP_115153666.1">
    <property type="nucleotide sequence ID" value="NZ_DBFWLE010000024.1"/>
</dbReference>
<evidence type="ECO:0000256" key="1">
    <source>
        <dbReference type="ARBA" id="ARBA00008007"/>
    </source>
</evidence>
<dbReference type="PANTHER" id="PTHR47505">
    <property type="entry name" value="DNA UTILIZATION PROTEIN YHGH"/>
    <property type="match status" value="1"/>
</dbReference>
<protein>
    <submittedName>
        <fullName evidence="2">DNA utilization protein GntX</fullName>
    </submittedName>
</protein>
<dbReference type="Proteomes" id="UP000255283">
    <property type="component" value="Unassembled WGS sequence"/>
</dbReference>
<organism evidence="2 3">
    <name type="scientific">Segatella buccae</name>
    <dbReference type="NCBI Taxonomy" id="28126"/>
    <lineage>
        <taxon>Bacteria</taxon>
        <taxon>Pseudomonadati</taxon>
        <taxon>Bacteroidota</taxon>
        <taxon>Bacteroidia</taxon>
        <taxon>Bacteroidales</taxon>
        <taxon>Prevotellaceae</taxon>
        <taxon>Segatella</taxon>
    </lineage>
</organism>
<gene>
    <name evidence="2" type="ORF">NCTC13063_01374</name>
</gene>